<gene>
    <name evidence="1" type="ORF">H6G14_16295</name>
</gene>
<evidence type="ECO:0000313" key="2">
    <source>
        <dbReference type="Proteomes" id="UP000621307"/>
    </source>
</evidence>
<dbReference type="InterPro" id="IPR010328">
    <property type="entry name" value="DUF928"/>
</dbReference>
<dbReference type="Proteomes" id="UP000621307">
    <property type="component" value="Unassembled WGS sequence"/>
</dbReference>
<dbReference type="RefSeq" id="WP_190568416.1">
    <property type="nucleotide sequence ID" value="NZ_JACJQL010000023.1"/>
</dbReference>
<proteinExistence type="predicted"/>
<accession>A0ABR8BG51</accession>
<dbReference type="Pfam" id="PF06051">
    <property type="entry name" value="DUF928"/>
    <property type="match status" value="1"/>
</dbReference>
<organism evidence="1 2">
    <name type="scientific">Nostoc parmelioides FACHB-3921</name>
    <dbReference type="NCBI Taxonomy" id="2692909"/>
    <lineage>
        <taxon>Bacteria</taxon>
        <taxon>Bacillati</taxon>
        <taxon>Cyanobacteriota</taxon>
        <taxon>Cyanophyceae</taxon>
        <taxon>Nostocales</taxon>
        <taxon>Nostocaceae</taxon>
        <taxon>Nostoc</taxon>
    </lineage>
</organism>
<name>A0ABR8BG51_9NOSO</name>
<dbReference type="EMBL" id="JACJQL010000023">
    <property type="protein sequence ID" value="MBD2252846.1"/>
    <property type="molecule type" value="Genomic_DNA"/>
</dbReference>
<keyword evidence="2" id="KW-1185">Reference proteome</keyword>
<reference evidence="1 2" key="1">
    <citation type="journal article" date="2020" name="ISME J.">
        <title>Comparative genomics reveals insights into cyanobacterial evolution and habitat adaptation.</title>
        <authorList>
            <person name="Chen M.Y."/>
            <person name="Teng W.K."/>
            <person name="Zhao L."/>
            <person name="Hu C.X."/>
            <person name="Zhou Y.K."/>
            <person name="Han B.P."/>
            <person name="Song L.R."/>
            <person name="Shu W.S."/>
        </authorList>
    </citation>
    <scope>NUCLEOTIDE SEQUENCE [LARGE SCALE GENOMIC DNA]</scope>
    <source>
        <strain evidence="1 2">FACHB-3921</strain>
    </source>
</reference>
<sequence length="258" mass="29265">MIRKQLSPRRQTVFVSTLTTVFCFSSLSPIFVEPAQAQNFVERIGRLFSNSRPEGNASGRSRGGATRSQCSQIDKNTLIALVPQSNEGLTTQAHPQFLFYLPFGGSSQSLPAKFRLLNEQKKSVLTKPLPFSLPETKGIVSITLPSTEKPLLIGQRYRWYLNITCVNEQGLNTNISVDGWIKRVAAIPQIVRPIKKTGHQPQYVLYAENNIWYETVSKIAKNHATHQQEWYRLLALFELEEFATSPIYELKLQQPSRI</sequence>
<evidence type="ECO:0000313" key="1">
    <source>
        <dbReference type="EMBL" id="MBD2252846.1"/>
    </source>
</evidence>
<comment type="caution">
    <text evidence="1">The sequence shown here is derived from an EMBL/GenBank/DDBJ whole genome shotgun (WGS) entry which is preliminary data.</text>
</comment>
<protein>
    <submittedName>
        <fullName evidence="1">DUF928 domain-containing protein</fullName>
    </submittedName>
</protein>